<accession>A0A428MJ54</accession>
<keyword evidence="2" id="KW-1185">Reference proteome</keyword>
<dbReference type="InterPro" id="IPR021398">
    <property type="entry name" value="DUF3037"/>
</dbReference>
<dbReference type="AlphaFoldDB" id="A0A428MJ54"/>
<gene>
    <name evidence="1" type="ORF">EDE15_2429</name>
</gene>
<protein>
    <submittedName>
        <fullName evidence="1">DUF3037 family protein</fullName>
    </submittedName>
</protein>
<sequence>MLVPSSFDYAVVRVVPRVERGEFINAGVIVFCLEQRFLAARVQVNEARLKALWPELDVELVRKHLEAIPKIAAGDASAGPIARLTQRERFHWLVSPRSTMIQVSPAHSGLCGEPGATLEELSRRFLDVG</sequence>
<evidence type="ECO:0000313" key="2">
    <source>
        <dbReference type="Proteomes" id="UP000269669"/>
    </source>
</evidence>
<dbReference type="EMBL" id="RSDW01000001">
    <property type="protein sequence ID" value="RSL16902.1"/>
    <property type="molecule type" value="Genomic_DNA"/>
</dbReference>
<organism evidence="1 2">
    <name type="scientific">Edaphobacter aggregans</name>
    <dbReference type="NCBI Taxonomy" id="570835"/>
    <lineage>
        <taxon>Bacteria</taxon>
        <taxon>Pseudomonadati</taxon>
        <taxon>Acidobacteriota</taxon>
        <taxon>Terriglobia</taxon>
        <taxon>Terriglobales</taxon>
        <taxon>Acidobacteriaceae</taxon>
        <taxon>Edaphobacter</taxon>
    </lineage>
</organism>
<comment type="caution">
    <text evidence="1">The sequence shown here is derived from an EMBL/GenBank/DDBJ whole genome shotgun (WGS) entry which is preliminary data.</text>
</comment>
<reference evidence="1 2" key="1">
    <citation type="submission" date="2018-12" db="EMBL/GenBank/DDBJ databases">
        <title>Sequencing of bacterial isolates from soil warming experiment in Harvard Forest, Massachusetts, USA.</title>
        <authorList>
            <person name="Deangelis K."/>
        </authorList>
    </citation>
    <scope>NUCLEOTIDE SEQUENCE [LARGE SCALE GENOMIC DNA]</scope>
    <source>
        <strain evidence="1 2">EB153</strain>
    </source>
</reference>
<proteinExistence type="predicted"/>
<dbReference type="Pfam" id="PF11236">
    <property type="entry name" value="DUF3037"/>
    <property type="match status" value="1"/>
</dbReference>
<name>A0A428MJ54_9BACT</name>
<evidence type="ECO:0000313" key="1">
    <source>
        <dbReference type="EMBL" id="RSL16902.1"/>
    </source>
</evidence>
<dbReference type="Proteomes" id="UP000269669">
    <property type="component" value="Unassembled WGS sequence"/>
</dbReference>
<dbReference type="RefSeq" id="WP_125485455.1">
    <property type="nucleotide sequence ID" value="NZ_RSDW01000001.1"/>
</dbReference>
<dbReference type="OrthoDB" id="9803207at2"/>